<evidence type="ECO:0000313" key="8">
    <source>
        <dbReference type="Proteomes" id="UP000779508"/>
    </source>
</evidence>
<dbReference type="Pfam" id="PF25601">
    <property type="entry name" value="AAA_lid_14"/>
    <property type="match status" value="1"/>
</dbReference>
<dbReference type="EMBL" id="JAHLQK010000007">
    <property type="protein sequence ID" value="MBU5678037.1"/>
    <property type="molecule type" value="Genomic_DNA"/>
</dbReference>
<dbReference type="PANTHER" id="PTHR32071:SF57">
    <property type="entry name" value="C4-DICARBOXYLATE TRANSPORT TRANSCRIPTIONAL REGULATORY PROTEIN DCTD"/>
    <property type="match status" value="1"/>
</dbReference>
<proteinExistence type="predicted"/>
<name>A0ABS6G6C9_9FIRM</name>
<dbReference type="PANTHER" id="PTHR32071">
    <property type="entry name" value="TRANSCRIPTIONAL REGULATORY PROTEIN"/>
    <property type="match status" value="1"/>
</dbReference>
<reference evidence="7 8" key="1">
    <citation type="submission" date="2021-06" db="EMBL/GenBank/DDBJ databases">
        <authorList>
            <person name="Sun Q."/>
            <person name="Li D."/>
        </authorList>
    </citation>
    <scope>NUCLEOTIDE SEQUENCE [LARGE SCALE GENOMIC DNA]</scope>
    <source>
        <strain evidence="7 8">MSJ-5</strain>
    </source>
</reference>
<dbReference type="InterPro" id="IPR003018">
    <property type="entry name" value="GAF"/>
</dbReference>
<organism evidence="7 8">
    <name type="scientific">Alkaliphilus flagellatus</name>
    <dbReference type="NCBI Taxonomy" id="2841507"/>
    <lineage>
        <taxon>Bacteria</taxon>
        <taxon>Bacillati</taxon>
        <taxon>Bacillota</taxon>
        <taxon>Clostridia</taxon>
        <taxon>Peptostreptococcales</taxon>
        <taxon>Natronincolaceae</taxon>
        <taxon>Alkaliphilus</taxon>
    </lineage>
</organism>
<dbReference type="Proteomes" id="UP000779508">
    <property type="component" value="Unassembled WGS sequence"/>
</dbReference>
<sequence>MDDNFINEIKDAWNDYTYNGQITGIVNPIIRESWERCKKAGIDYNNGYGKRVNDKQLENILNKNIELLKIARPIMKNLHTLVLGSGFVLVLTDKEGLIIETIGEENIKKEANLFNFSIGSIWSEEAVGTNAIGLCIKEDKAIQTIGAEHYCEYHHAWTCSASPIHDDKGNIIGSLDMSGRCDKAHKHTLGIVVAAAFSIENEISLLRSHELIDTTIESISDGMIIVDKSYKINKMNRIAEDILNLKREVAKNIDIRHVIKDIEFKDIFKDNKMILENMDCNFFINEKRIQCSAKITPAISNGILIGIAIIFKEVEYIHHTVNLLTGNKATYSFGNILTIDEKMKKIIREAQKFSKTKGCILIEGESGTGKELFAHSIHNYSNRSEGPFVAVNCASLPRELVESELFGYERGAFTGAAKEGKPGKFELANGGTIFLDEIGEIPLDLQAKLLRVLDSFTVTRIGGKYDTKLDVRVIGATNRNLYEEVKKKNFREDLYYRLNVLKINIPPLRERTEDIEICANYFLDRLNTIYSTNKRMSSEFLDYARVYKWKGNVRELENIIERAYYLSEETLITKEHLPDDILNRSIEVEQIILDGNNLSIKDQEREIIIRALIKTRGHAIEASNILNISKSSIYRKIKEHNIDMNLYKKI</sequence>
<dbReference type="InterPro" id="IPR025662">
    <property type="entry name" value="Sigma_54_int_dom_ATP-bd_1"/>
</dbReference>
<evidence type="ECO:0000256" key="1">
    <source>
        <dbReference type="ARBA" id="ARBA00022741"/>
    </source>
</evidence>
<dbReference type="RefSeq" id="WP_216419292.1">
    <property type="nucleotide sequence ID" value="NZ_JAHLQK010000007.1"/>
</dbReference>
<evidence type="ECO:0000256" key="5">
    <source>
        <dbReference type="ARBA" id="ARBA00023163"/>
    </source>
</evidence>
<dbReference type="PROSITE" id="PS00676">
    <property type="entry name" value="SIGMA54_INTERACT_2"/>
    <property type="match status" value="1"/>
</dbReference>
<dbReference type="InterPro" id="IPR003593">
    <property type="entry name" value="AAA+_ATPase"/>
</dbReference>
<dbReference type="Pfam" id="PF01590">
    <property type="entry name" value="GAF"/>
    <property type="match status" value="1"/>
</dbReference>
<keyword evidence="5" id="KW-0804">Transcription</keyword>
<accession>A0ABS6G6C9</accession>
<dbReference type="InterPro" id="IPR002197">
    <property type="entry name" value="HTH_Fis"/>
</dbReference>
<dbReference type="SMART" id="SM00382">
    <property type="entry name" value="AAA"/>
    <property type="match status" value="1"/>
</dbReference>
<keyword evidence="8" id="KW-1185">Reference proteome</keyword>
<dbReference type="InterPro" id="IPR058031">
    <property type="entry name" value="AAA_lid_NorR"/>
</dbReference>
<evidence type="ECO:0000256" key="2">
    <source>
        <dbReference type="ARBA" id="ARBA00022840"/>
    </source>
</evidence>
<evidence type="ECO:0000313" key="7">
    <source>
        <dbReference type="EMBL" id="MBU5678037.1"/>
    </source>
</evidence>
<dbReference type="InterPro" id="IPR002078">
    <property type="entry name" value="Sigma_54_int"/>
</dbReference>
<gene>
    <name evidence="7" type="ORF">KQI88_16580</name>
</gene>
<keyword evidence="2" id="KW-0067">ATP-binding</keyword>
<feature type="domain" description="Sigma-54 factor interaction" evidence="6">
    <location>
        <begin position="336"/>
        <end position="565"/>
    </location>
</feature>
<evidence type="ECO:0000256" key="4">
    <source>
        <dbReference type="ARBA" id="ARBA00023125"/>
    </source>
</evidence>
<dbReference type="Pfam" id="PF02954">
    <property type="entry name" value="HTH_8"/>
    <property type="match status" value="1"/>
</dbReference>
<evidence type="ECO:0000259" key="6">
    <source>
        <dbReference type="PROSITE" id="PS50045"/>
    </source>
</evidence>
<comment type="caution">
    <text evidence="7">The sequence shown here is derived from an EMBL/GenBank/DDBJ whole genome shotgun (WGS) entry which is preliminary data.</text>
</comment>
<evidence type="ECO:0000256" key="3">
    <source>
        <dbReference type="ARBA" id="ARBA00023015"/>
    </source>
</evidence>
<dbReference type="PROSITE" id="PS00675">
    <property type="entry name" value="SIGMA54_INTERACT_1"/>
    <property type="match status" value="1"/>
</dbReference>
<dbReference type="PROSITE" id="PS50045">
    <property type="entry name" value="SIGMA54_INTERACT_4"/>
    <property type="match status" value="1"/>
</dbReference>
<dbReference type="InterPro" id="IPR025943">
    <property type="entry name" value="Sigma_54_int_dom_ATP-bd_2"/>
</dbReference>
<keyword evidence="1" id="KW-0547">Nucleotide-binding</keyword>
<keyword evidence="3" id="KW-0805">Transcription regulation</keyword>
<protein>
    <submittedName>
        <fullName evidence="7">Sigma-54-dependent Fis family transcriptional regulator</fullName>
    </submittedName>
</protein>
<keyword evidence="4" id="KW-0238">DNA-binding</keyword>
<dbReference type="Pfam" id="PF00158">
    <property type="entry name" value="Sigma54_activat"/>
    <property type="match status" value="1"/>
</dbReference>
<dbReference type="CDD" id="cd00009">
    <property type="entry name" value="AAA"/>
    <property type="match status" value="1"/>
</dbReference>